<dbReference type="EMBL" id="JABBWG010000016">
    <property type="protein sequence ID" value="KAG1816384.1"/>
    <property type="molecule type" value="Genomic_DNA"/>
</dbReference>
<dbReference type="GeneID" id="64626917"/>
<evidence type="ECO:0000313" key="1">
    <source>
        <dbReference type="EMBL" id="KAG1816384.1"/>
    </source>
</evidence>
<keyword evidence="2" id="KW-1185">Reference proteome</keyword>
<proteinExistence type="predicted"/>
<sequence>MESKGCILGTKKTYNTDGGTTVGMKQDSRCLTFTLEWLLLHISALSPDYASQYDLCNWLDTCILHGYLAGEVHASGHPEVHGLGTVCHDNMVAYTYWDHNDLCSHGKEHDCDIIPLLGGWAAAAGTEMRAGMTGSNKGLEGKGIWRGKGEELVLGSRVW</sequence>
<dbReference type="RefSeq" id="XP_041193057.1">
    <property type="nucleotide sequence ID" value="XM_041332900.1"/>
</dbReference>
<accession>A0A9P7EBE2</accession>
<protein>
    <submittedName>
        <fullName evidence="1">Uncharacterized protein</fullName>
    </submittedName>
</protein>
<dbReference type="Proteomes" id="UP000807769">
    <property type="component" value="Unassembled WGS sequence"/>
</dbReference>
<dbReference type="AlphaFoldDB" id="A0A9P7EBE2"/>
<name>A0A9P7EBE2_9AGAM</name>
<reference evidence="1" key="1">
    <citation type="journal article" date="2020" name="New Phytol.">
        <title>Comparative genomics reveals dynamic genome evolution in host specialist ectomycorrhizal fungi.</title>
        <authorList>
            <person name="Lofgren L.A."/>
            <person name="Nguyen N.H."/>
            <person name="Vilgalys R."/>
            <person name="Ruytinx J."/>
            <person name="Liao H.L."/>
            <person name="Branco S."/>
            <person name="Kuo A."/>
            <person name="LaButti K."/>
            <person name="Lipzen A."/>
            <person name="Andreopoulos W."/>
            <person name="Pangilinan J."/>
            <person name="Riley R."/>
            <person name="Hundley H."/>
            <person name="Na H."/>
            <person name="Barry K."/>
            <person name="Grigoriev I.V."/>
            <person name="Stajich J.E."/>
            <person name="Kennedy P.G."/>
        </authorList>
    </citation>
    <scope>NUCLEOTIDE SEQUENCE</scope>
    <source>
        <strain evidence="1">MN1</strain>
    </source>
</reference>
<organism evidence="1 2">
    <name type="scientific">Suillus subaureus</name>
    <dbReference type="NCBI Taxonomy" id="48587"/>
    <lineage>
        <taxon>Eukaryota</taxon>
        <taxon>Fungi</taxon>
        <taxon>Dikarya</taxon>
        <taxon>Basidiomycota</taxon>
        <taxon>Agaricomycotina</taxon>
        <taxon>Agaricomycetes</taxon>
        <taxon>Agaricomycetidae</taxon>
        <taxon>Boletales</taxon>
        <taxon>Suillineae</taxon>
        <taxon>Suillaceae</taxon>
        <taxon>Suillus</taxon>
    </lineage>
</organism>
<comment type="caution">
    <text evidence="1">The sequence shown here is derived from an EMBL/GenBank/DDBJ whole genome shotgun (WGS) entry which is preliminary data.</text>
</comment>
<evidence type="ECO:0000313" key="2">
    <source>
        <dbReference type="Proteomes" id="UP000807769"/>
    </source>
</evidence>
<gene>
    <name evidence="1" type="ORF">BJ212DRAFT_1299670</name>
</gene>